<keyword evidence="2" id="KW-1185">Reference proteome</keyword>
<reference evidence="1" key="2">
    <citation type="submission" date="2020-09" db="EMBL/GenBank/DDBJ databases">
        <authorList>
            <person name="Sun Q."/>
            <person name="Sedlacek I."/>
        </authorList>
    </citation>
    <scope>NUCLEOTIDE SEQUENCE</scope>
    <source>
        <strain evidence="1">CCM 7905</strain>
    </source>
</reference>
<evidence type="ECO:0000313" key="2">
    <source>
        <dbReference type="Proteomes" id="UP000654257"/>
    </source>
</evidence>
<name>A0A917CK30_9NOCA</name>
<dbReference type="Gene3D" id="3.20.20.80">
    <property type="entry name" value="Glycosidases"/>
    <property type="match status" value="1"/>
</dbReference>
<organism evidence="1 2">
    <name type="scientific">Rhodococcoides trifolii</name>
    <dbReference type="NCBI Taxonomy" id="908250"/>
    <lineage>
        <taxon>Bacteria</taxon>
        <taxon>Bacillati</taxon>
        <taxon>Actinomycetota</taxon>
        <taxon>Actinomycetes</taxon>
        <taxon>Mycobacteriales</taxon>
        <taxon>Nocardiaceae</taxon>
        <taxon>Rhodococcoides</taxon>
    </lineage>
</organism>
<dbReference type="EMBL" id="BMCU01000001">
    <property type="protein sequence ID" value="GGF90441.1"/>
    <property type="molecule type" value="Genomic_DNA"/>
</dbReference>
<reference evidence="1" key="1">
    <citation type="journal article" date="2014" name="Int. J. Syst. Evol. Microbiol.">
        <title>Complete genome sequence of Corynebacterium casei LMG S-19264T (=DSM 44701T), isolated from a smear-ripened cheese.</title>
        <authorList>
            <consortium name="US DOE Joint Genome Institute (JGI-PGF)"/>
            <person name="Walter F."/>
            <person name="Albersmeier A."/>
            <person name="Kalinowski J."/>
            <person name="Ruckert C."/>
        </authorList>
    </citation>
    <scope>NUCLEOTIDE SEQUENCE</scope>
    <source>
        <strain evidence="1">CCM 7905</strain>
    </source>
</reference>
<sequence>MTGTGTLRPVDGGPAFYSRFTGALPTSPTFFPIALWQESVVDDTGWPVDKAAGINTYLEPTANTDIPRITANGMYAITSFAGANTPTAGYFTTDEADMWAGPGSSPWTGNYPGQGDICRPANSQCGYTVMSAARSKVPAGRMVVSNYGKGVAYWETNTQAAQFVNNYQDVVSTDIYWFTDPNVCNQYEGGNLINGGASAVPAAQCRLATNYGKVVQRVRSLVTPAASKPVWAFIELGHPFTESYAPTITAPQIKAAVWSSLINGARGIEYFNHNFGGNCQTQHIIRDCGAPLRSAVTAINQQVSRLAPVLNAPFVDGLVSHSAGIDLSAKSYQGSLYVMSGSAQAGAVRASITVGCNVSSATVVDENRTIPIKNGTFSDDFADGNAVHIYKIDGAGSCLPS</sequence>
<dbReference type="AlphaFoldDB" id="A0A917CK30"/>
<evidence type="ECO:0000313" key="1">
    <source>
        <dbReference type="EMBL" id="GGF90441.1"/>
    </source>
</evidence>
<gene>
    <name evidence="1" type="ORF">GCM10007304_00420</name>
</gene>
<comment type="caution">
    <text evidence="1">The sequence shown here is derived from an EMBL/GenBank/DDBJ whole genome shotgun (WGS) entry which is preliminary data.</text>
</comment>
<dbReference type="Proteomes" id="UP000654257">
    <property type="component" value="Unassembled WGS sequence"/>
</dbReference>
<protein>
    <submittedName>
        <fullName evidence="1">Uncharacterized protein</fullName>
    </submittedName>
</protein>
<accession>A0A917CK30</accession>
<proteinExistence type="predicted"/>